<dbReference type="SUPFAM" id="SSF52283">
    <property type="entry name" value="Formate/glycerate dehydrogenase catalytic domain-like"/>
    <property type="match status" value="1"/>
</dbReference>
<dbReference type="GO" id="GO:0016618">
    <property type="term" value="F:hydroxypyruvate reductase [NAD(P)H] activity"/>
    <property type="evidence" value="ECO:0007669"/>
    <property type="project" value="TreeGrafter"/>
</dbReference>
<dbReference type="GO" id="GO:0008615">
    <property type="term" value="P:pyridoxine biosynthetic process"/>
    <property type="evidence" value="ECO:0007669"/>
    <property type="project" value="UniProtKB-KW"/>
</dbReference>
<accession>A0A378JRE9</accession>
<gene>
    <name evidence="8" type="primary">pdxB</name>
    <name evidence="8" type="ORF">NCTC13316_00788</name>
</gene>
<dbReference type="EC" id="1.1.1.290" evidence="8"/>
<dbReference type="InterPro" id="IPR020921">
    <property type="entry name" value="Erythronate-4-P_DHase"/>
</dbReference>
<dbReference type="InterPro" id="IPR029752">
    <property type="entry name" value="D-isomer_DH_CS1"/>
</dbReference>
<keyword evidence="3" id="KW-0520">NAD</keyword>
<dbReference type="Pfam" id="PF00389">
    <property type="entry name" value="2-Hacid_dh"/>
    <property type="match status" value="1"/>
</dbReference>
<evidence type="ECO:0000313" key="9">
    <source>
        <dbReference type="Proteomes" id="UP000254794"/>
    </source>
</evidence>
<dbReference type="PANTHER" id="PTHR10996">
    <property type="entry name" value="2-HYDROXYACID DEHYDROGENASE-RELATED"/>
    <property type="match status" value="1"/>
</dbReference>
<dbReference type="Proteomes" id="UP000254794">
    <property type="component" value="Unassembled WGS sequence"/>
</dbReference>
<dbReference type="GO" id="GO:0030267">
    <property type="term" value="F:glyoxylate reductase (NADPH) activity"/>
    <property type="evidence" value="ECO:0007669"/>
    <property type="project" value="TreeGrafter"/>
</dbReference>
<dbReference type="PROSITE" id="PS00065">
    <property type="entry name" value="D_2_HYDROXYACID_DH_1"/>
    <property type="match status" value="1"/>
</dbReference>
<proteinExistence type="inferred from homology"/>
<dbReference type="InterPro" id="IPR050223">
    <property type="entry name" value="D-isomer_2-hydroxyacid_DH"/>
</dbReference>
<dbReference type="GO" id="GO:0005829">
    <property type="term" value="C:cytosol"/>
    <property type="evidence" value="ECO:0007669"/>
    <property type="project" value="TreeGrafter"/>
</dbReference>
<dbReference type="GO" id="GO:0033711">
    <property type="term" value="F:4-phosphoerythronate dehydrogenase activity"/>
    <property type="evidence" value="ECO:0007669"/>
    <property type="project" value="UniProtKB-EC"/>
</dbReference>
<dbReference type="InterPro" id="IPR006140">
    <property type="entry name" value="D-isomer_DH_NAD-bd"/>
</dbReference>
<dbReference type="CDD" id="cd12158">
    <property type="entry name" value="ErythrP_dh"/>
    <property type="match status" value="1"/>
</dbReference>
<evidence type="ECO:0000259" key="6">
    <source>
        <dbReference type="Pfam" id="PF00389"/>
    </source>
</evidence>
<dbReference type="RefSeq" id="WP_115330401.1">
    <property type="nucleotide sequence ID" value="NZ_CAAAHP010000004.1"/>
</dbReference>
<dbReference type="InterPro" id="IPR006139">
    <property type="entry name" value="D-isomer_2_OHA_DH_cat_dom"/>
</dbReference>
<evidence type="ECO:0000256" key="1">
    <source>
        <dbReference type="ARBA" id="ARBA00022490"/>
    </source>
</evidence>
<evidence type="ECO:0000313" key="8">
    <source>
        <dbReference type="EMBL" id="STX50702.1"/>
    </source>
</evidence>
<evidence type="ECO:0000256" key="3">
    <source>
        <dbReference type="ARBA" id="ARBA00023027"/>
    </source>
</evidence>
<organism evidence="8 9">
    <name type="scientific">Legionella busanensis</name>
    <dbReference type="NCBI Taxonomy" id="190655"/>
    <lineage>
        <taxon>Bacteria</taxon>
        <taxon>Pseudomonadati</taxon>
        <taxon>Pseudomonadota</taxon>
        <taxon>Gammaproteobacteria</taxon>
        <taxon>Legionellales</taxon>
        <taxon>Legionellaceae</taxon>
        <taxon>Legionella</taxon>
    </lineage>
</organism>
<keyword evidence="4" id="KW-0664">Pyridoxine biosynthesis</keyword>
<dbReference type="SUPFAM" id="SSF51735">
    <property type="entry name" value="NAD(P)-binding Rossmann-fold domains"/>
    <property type="match status" value="1"/>
</dbReference>
<protein>
    <submittedName>
        <fullName evidence="8">Erythronate-4-phosphate dehydrogenase</fullName>
        <ecNumber evidence="8">1.1.1.290</ecNumber>
    </submittedName>
</protein>
<comment type="similarity">
    <text evidence="5">Belongs to the D-isomer specific 2-hydroxyacid dehydrogenase family.</text>
</comment>
<name>A0A378JRE9_9GAMM</name>
<dbReference type="InterPro" id="IPR036291">
    <property type="entry name" value="NAD(P)-bd_dom_sf"/>
</dbReference>
<evidence type="ECO:0000256" key="2">
    <source>
        <dbReference type="ARBA" id="ARBA00023002"/>
    </source>
</evidence>
<keyword evidence="9" id="KW-1185">Reference proteome</keyword>
<evidence type="ECO:0000259" key="7">
    <source>
        <dbReference type="Pfam" id="PF02826"/>
    </source>
</evidence>
<keyword evidence="1" id="KW-0963">Cytoplasm</keyword>
<dbReference type="EMBL" id="UGOD01000001">
    <property type="protein sequence ID" value="STX50702.1"/>
    <property type="molecule type" value="Genomic_DNA"/>
</dbReference>
<dbReference type="GO" id="GO:0051287">
    <property type="term" value="F:NAD binding"/>
    <property type="evidence" value="ECO:0007669"/>
    <property type="project" value="InterPro"/>
</dbReference>
<dbReference type="Gene3D" id="3.40.50.720">
    <property type="entry name" value="NAD(P)-binding Rossmann-like Domain"/>
    <property type="match status" value="2"/>
</dbReference>
<evidence type="ECO:0000256" key="4">
    <source>
        <dbReference type="ARBA" id="ARBA00023096"/>
    </source>
</evidence>
<reference evidence="8 9" key="1">
    <citation type="submission" date="2018-06" db="EMBL/GenBank/DDBJ databases">
        <authorList>
            <consortium name="Pathogen Informatics"/>
            <person name="Doyle S."/>
        </authorList>
    </citation>
    <scope>NUCLEOTIDE SEQUENCE [LARGE SCALE GENOMIC DNA]</scope>
    <source>
        <strain evidence="8 9">NCTC13316</strain>
    </source>
</reference>
<keyword evidence="2 5" id="KW-0560">Oxidoreductase</keyword>
<sequence length="353" mass="39117">MNILADASLPGLMTAFPPPFNITLYHQQDDLRSLLAKQDILLCRSTLKVTKELLKDSSLSFVATASSGTDHIDEIFLKQKNITLLDAKGSNAGAVADYVIATIAYLQKYTSFKGKKAGIIGLGAVGSKVAKRLKALNFEIIAYDPPKALVDNKFYSVSLNEILECDLICIHANLHNNLPFPSRHLISESILTGLKPNIAIINASRGGIVDEAALLSQVLKIYYCTDVFAHEPNIDPNIIKLSYLCTPHIAGHSIEAKFNAVIQLSQALHQALNLPYSPYSSSFPSSEVPDFKSAATWQDYILALYNPIHETNILKQAINKNECFLRLRKAHQKRHDFILYESQLPKFIKPLLS</sequence>
<feature type="domain" description="D-isomer specific 2-hydroxyacid dehydrogenase catalytic" evidence="6">
    <location>
        <begin position="27"/>
        <end position="270"/>
    </location>
</feature>
<dbReference type="OrthoDB" id="9770208at2"/>
<feature type="domain" description="D-isomer specific 2-hydroxyacid dehydrogenase NAD-binding" evidence="7">
    <location>
        <begin position="109"/>
        <end position="250"/>
    </location>
</feature>
<dbReference type="PANTHER" id="PTHR10996:SF178">
    <property type="entry name" value="2-HYDROXYACID DEHYDROGENASE YGL185C-RELATED"/>
    <property type="match status" value="1"/>
</dbReference>
<evidence type="ECO:0000256" key="5">
    <source>
        <dbReference type="RuleBase" id="RU003719"/>
    </source>
</evidence>
<dbReference type="AlphaFoldDB" id="A0A378JRE9"/>
<dbReference type="Pfam" id="PF02826">
    <property type="entry name" value="2-Hacid_dh_C"/>
    <property type="match status" value="1"/>
</dbReference>